<evidence type="ECO:0000259" key="1">
    <source>
        <dbReference type="PROSITE" id="PS51820"/>
    </source>
</evidence>
<evidence type="ECO:0000313" key="3">
    <source>
        <dbReference type="Proteomes" id="UP000245379"/>
    </source>
</evidence>
<feature type="domain" description="PA14" evidence="1">
    <location>
        <begin position="322"/>
        <end position="473"/>
    </location>
</feature>
<dbReference type="SMART" id="SM00758">
    <property type="entry name" value="PA14"/>
    <property type="match status" value="1"/>
</dbReference>
<accession>A0A317EM86</accession>
<gene>
    <name evidence="2" type="ORF">DHW03_13805</name>
</gene>
<proteinExistence type="predicted"/>
<protein>
    <recommendedName>
        <fullName evidence="1">PA14 domain-containing protein</fullName>
    </recommendedName>
</protein>
<dbReference type="SUPFAM" id="SSF56988">
    <property type="entry name" value="Anthrax protective antigen"/>
    <property type="match status" value="1"/>
</dbReference>
<dbReference type="RefSeq" id="WP_109926412.1">
    <property type="nucleotide sequence ID" value="NZ_QGNZ01000003.1"/>
</dbReference>
<dbReference type="PROSITE" id="PS51257">
    <property type="entry name" value="PROKAR_LIPOPROTEIN"/>
    <property type="match status" value="1"/>
</dbReference>
<comment type="caution">
    <text evidence="2">The sequence shown here is derived from an EMBL/GenBank/DDBJ whole genome shotgun (WGS) entry which is preliminary data.</text>
</comment>
<dbReference type="AlphaFoldDB" id="A0A317EM86"/>
<evidence type="ECO:0000313" key="2">
    <source>
        <dbReference type="EMBL" id="PWS27079.1"/>
    </source>
</evidence>
<organism evidence="2 3">
    <name type="scientific">Pedobacter yonginense</name>
    <dbReference type="NCBI Taxonomy" id="651869"/>
    <lineage>
        <taxon>Bacteria</taxon>
        <taxon>Pseudomonadati</taxon>
        <taxon>Bacteroidota</taxon>
        <taxon>Sphingobacteriia</taxon>
        <taxon>Sphingobacteriales</taxon>
        <taxon>Sphingobacteriaceae</taxon>
        <taxon>Pedobacter</taxon>
    </lineage>
</organism>
<dbReference type="OrthoDB" id="792783at2"/>
<dbReference type="InterPro" id="IPR037524">
    <property type="entry name" value="PA14/GLEYA"/>
</dbReference>
<dbReference type="Proteomes" id="UP000245379">
    <property type="component" value="Unassembled WGS sequence"/>
</dbReference>
<dbReference type="PROSITE" id="PS51820">
    <property type="entry name" value="PA14"/>
    <property type="match status" value="1"/>
</dbReference>
<reference evidence="2 3" key="1">
    <citation type="submission" date="2018-05" db="EMBL/GenBank/DDBJ databases">
        <title>Pedobacter paludis sp. nov., isolated from wetland soil.</title>
        <authorList>
            <person name="Zhang Y."/>
            <person name="Wang G."/>
        </authorList>
    </citation>
    <scope>NUCLEOTIDE SEQUENCE [LARGE SCALE GENOMIC DNA]</scope>
    <source>
        <strain evidence="2 3">KCTC22721</strain>
    </source>
</reference>
<dbReference type="EMBL" id="QGNZ01000003">
    <property type="protein sequence ID" value="PWS27079.1"/>
    <property type="molecule type" value="Genomic_DNA"/>
</dbReference>
<dbReference type="InterPro" id="IPR011658">
    <property type="entry name" value="PA14_dom"/>
</dbReference>
<sequence>MKKIIYIALLSIIILGVYSCQKSKIEDLTLPDAATRSIAGEGIAIGNVTVDNEYVKVPFKISLTGVAEEAFQVGLTLNNDTVTQLINNGSLTNAVLMPSAAVEYPNVINVAFGTSSGEGIANVRRSVLERNYGKKVVFALKLSAPGKGNKIAAGKSTILVVINTADLLKTTDLHYISLNGGGTYNVVFQGNYIIGPAGVTIPLVVTLDNQPSSAFNVKIRDNVDTIATLVSRGTLPADAIHLAAKDFTLDTLVRFATGASSTIVRLQIPWPVFDANIAANKKFAFALNISDATNHVIHPTKSKLIVVVDPNVNLDNNSYITGNGTGLRAKYYTNTQLDPDDGRAPFATRIDEQINFSGDGWPDNVKSTSNAQLSRDNYASRWTGEFLAPVRGTYTFYQTRWDDGARLFVNGVALVDDYNTTWDKDYRKGTIFLERGKRYKIEAHHRENVGGQQAYLEIEVPNILSKRVIPKSQLFPAP</sequence>
<dbReference type="Gene3D" id="3.90.182.10">
    <property type="entry name" value="Toxin - Anthrax Protective Antigen,domain 1"/>
    <property type="match status" value="1"/>
</dbReference>
<dbReference type="Pfam" id="PF07691">
    <property type="entry name" value="PA14"/>
    <property type="match status" value="1"/>
</dbReference>
<keyword evidence="3" id="KW-1185">Reference proteome</keyword>
<name>A0A317EM86_9SPHI</name>